<sequence>MGLGILLLVSIGKENLYLSGQAEITFFKLIYKQYTNFSIETIPQYFKTEPDFSRKITINISKNADLLDKLYLNISLPSISPSRHTYLPDGIKKFRWIEKIGLGIIKNIDLEIGGVLIDRINGEYMNFCYELNNKLGHQKGYNNMIGNIEEVKKYTNGKKSYNLQVPLNFWFCQDSGLALPLIALTHNDVKIHVEFSSFSKCYMESPSHYIKINNLFCLFQEGEIIQQEINGNTAIGRFVYFDIVERRLYYDKISNDFEIPLVNSIRYNIIGRDSKFEVSIQVNTYVIKDESYFLYNFPSLETSFLLANYVYLDNKERWEFIHKDLEYMVPLVDIIPEKKVYSTNVSYKIDLINNPTKIIYWRGQLLSNYEANDIFNYTTLPIETVGSTNTLINKVAIVINSINREPDTDYKFYRHMQMYKNNLSSAQDGIMLYSFSLFPSEYQPSGTLNFNKIDDAYLQLTLNKIVNYQQPMLVKAYGVHLNIFRVINGLSSLVFI</sequence>
<dbReference type="EMBL" id="MN740259">
    <property type="protein sequence ID" value="QHT96553.1"/>
    <property type="molecule type" value="Genomic_DNA"/>
</dbReference>
<reference evidence="3" key="1">
    <citation type="journal article" date="2020" name="Nature">
        <title>Giant virus diversity and host interactions through global metagenomics.</title>
        <authorList>
            <person name="Schulz F."/>
            <person name="Roux S."/>
            <person name="Paez-Espino D."/>
            <person name="Jungbluth S."/>
            <person name="Walsh D.A."/>
            <person name="Denef V.J."/>
            <person name="McMahon K.D."/>
            <person name="Konstantinidis K.T."/>
            <person name="Eloe-Fadrosh E.A."/>
            <person name="Kyrpides N.C."/>
            <person name="Woyke T."/>
        </authorList>
    </citation>
    <scope>NUCLEOTIDE SEQUENCE</scope>
    <source>
        <strain evidence="3">GVMAG-M-3300024302-11</strain>
    </source>
</reference>
<dbReference type="SUPFAM" id="SSF49749">
    <property type="entry name" value="Group II dsDNA viruses VP"/>
    <property type="match status" value="2"/>
</dbReference>
<dbReference type="Gene3D" id="2.70.9.20">
    <property type="entry name" value="Major capsid protein Vp54"/>
    <property type="match status" value="1"/>
</dbReference>
<dbReference type="InterPro" id="IPR007542">
    <property type="entry name" value="MCP_C"/>
</dbReference>
<dbReference type="InterPro" id="IPR038519">
    <property type="entry name" value="MCP_C_sf"/>
</dbReference>
<evidence type="ECO:0000313" key="3">
    <source>
        <dbReference type="EMBL" id="QHT96553.1"/>
    </source>
</evidence>
<evidence type="ECO:0000259" key="1">
    <source>
        <dbReference type="Pfam" id="PF04451"/>
    </source>
</evidence>
<feature type="domain" description="Major capsid protein N-terminal" evidence="2">
    <location>
        <begin position="25"/>
        <end position="205"/>
    </location>
</feature>
<organism evidence="3">
    <name type="scientific">viral metagenome</name>
    <dbReference type="NCBI Taxonomy" id="1070528"/>
    <lineage>
        <taxon>unclassified sequences</taxon>
        <taxon>metagenomes</taxon>
        <taxon>organismal metagenomes</taxon>
    </lineage>
</organism>
<proteinExistence type="predicted"/>
<dbReference type="GO" id="GO:0005198">
    <property type="term" value="F:structural molecule activity"/>
    <property type="evidence" value="ECO:0007669"/>
    <property type="project" value="InterPro"/>
</dbReference>
<feature type="domain" description="Major capsid protein C-terminal" evidence="1">
    <location>
        <begin position="316"/>
        <end position="467"/>
    </location>
</feature>
<protein>
    <recommendedName>
        <fullName evidence="4">Major capsid protein N-terminal domain-containing protein</fullName>
    </recommendedName>
</protein>
<dbReference type="AlphaFoldDB" id="A0A6C0IYI0"/>
<dbReference type="Pfam" id="PF16903">
    <property type="entry name" value="Capsid_N"/>
    <property type="match status" value="1"/>
</dbReference>
<name>A0A6C0IYI0_9ZZZZ</name>
<dbReference type="InterPro" id="IPR016112">
    <property type="entry name" value="VP_dsDNA_II"/>
</dbReference>
<dbReference type="Gene3D" id="2.70.9.10">
    <property type="entry name" value="Adenovirus Type 2 Hexon, domain 4"/>
    <property type="match status" value="1"/>
</dbReference>
<accession>A0A6C0IYI0</accession>
<dbReference type="Pfam" id="PF04451">
    <property type="entry name" value="Capsid_NCLDV"/>
    <property type="match status" value="1"/>
</dbReference>
<evidence type="ECO:0000259" key="2">
    <source>
        <dbReference type="Pfam" id="PF16903"/>
    </source>
</evidence>
<dbReference type="InterPro" id="IPR031654">
    <property type="entry name" value="Capsid_N"/>
</dbReference>
<evidence type="ECO:0008006" key="4">
    <source>
        <dbReference type="Google" id="ProtNLM"/>
    </source>
</evidence>